<dbReference type="AlphaFoldDB" id="A0A9P4LT86"/>
<accession>A0A9P4LT86</accession>
<dbReference type="InterPro" id="IPR052099">
    <property type="entry name" value="Regulatory_TF_Diverse"/>
</dbReference>
<dbReference type="PROSITE" id="PS50888">
    <property type="entry name" value="BHLH"/>
    <property type="match status" value="1"/>
</dbReference>
<feature type="domain" description="BHLH" evidence="2">
    <location>
        <begin position="206"/>
        <end position="266"/>
    </location>
</feature>
<evidence type="ECO:0000313" key="4">
    <source>
        <dbReference type="Proteomes" id="UP000799777"/>
    </source>
</evidence>
<feature type="region of interest" description="Disordered" evidence="1">
    <location>
        <begin position="118"/>
        <end position="214"/>
    </location>
</feature>
<dbReference type="InterPro" id="IPR036638">
    <property type="entry name" value="HLH_DNA-bd_sf"/>
</dbReference>
<evidence type="ECO:0000256" key="1">
    <source>
        <dbReference type="SAM" id="MobiDB-lite"/>
    </source>
</evidence>
<gene>
    <name evidence="3" type="ORF">EK21DRAFT_52454</name>
</gene>
<evidence type="ECO:0000259" key="2">
    <source>
        <dbReference type="PROSITE" id="PS50888"/>
    </source>
</evidence>
<dbReference type="PANTHER" id="PTHR47336:SF2">
    <property type="entry name" value="TRANSCRIPTION FACTOR HMS1-RELATED"/>
    <property type="match status" value="1"/>
</dbReference>
<evidence type="ECO:0000313" key="3">
    <source>
        <dbReference type="EMBL" id="KAF2036405.1"/>
    </source>
</evidence>
<dbReference type="Gene3D" id="4.10.280.10">
    <property type="entry name" value="Helix-loop-helix DNA-binding domain"/>
    <property type="match status" value="1"/>
</dbReference>
<dbReference type="EMBL" id="ML978155">
    <property type="protein sequence ID" value="KAF2036405.1"/>
    <property type="molecule type" value="Genomic_DNA"/>
</dbReference>
<organism evidence="3 4">
    <name type="scientific">Setomelanomma holmii</name>
    <dbReference type="NCBI Taxonomy" id="210430"/>
    <lineage>
        <taxon>Eukaryota</taxon>
        <taxon>Fungi</taxon>
        <taxon>Dikarya</taxon>
        <taxon>Ascomycota</taxon>
        <taxon>Pezizomycotina</taxon>
        <taxon>Dothideomycetes</taxon>
        <taxon>Pleosporomycetidae</taxon>
        <taxon>Pleosporales</taxon>
        <taxon>Pleosporineae</taxon>
        <taxon>Phaeosphaeriaceae</taxon>
        <taxon>Setomelanomma</taxon>
    </lineage>
</organism>
<dbReference type="Proteomes" id="UP000799777">
    <property type="component" value="Unassembled WGS sequence"/>
</dbReference>
<dbReference type="SMART" id="SM00353">
    <property type="entry name" value="HLH"/>
    <property type="match status" value="1"/>
</dbReference>
<keyword evidence="4" id="KW-1185">Reference proteome</keyword>
<dbReference type="OrthoDB" id="2133190at2759"/>
<dbReference type="Pfam" id="PF00010">
    <property type="entry name" value="HLH"/>
    <property type="match status" value="1"/>
</dbReference>
<dbReference type="CDD" id="cd11395">
    <property type="entry name" value="bHLHzip_SREBP_like"/>
    <property type="match status" value="1"/>
</dbReference>
<dbReference type="PANTHER" id="PTHR47336">
    <property type="entry name" value="TRANSCRIPTION FACTOR HMS1-RELATED"/>
    <property type="match status" value="1"/>
</dbReference>
<dbReference type="InterPro" id="IPR011598">
    <property type="entry name" value="bHLH_dom"/>
</dbReference>
<dbReference type="SUPFAM" id="SSF47459">
    <property type="entry name" value="HLH, helix-loop-helix DNA-binding domain"/>
    <property type="match status" value="1"/>
</dbReference>
<protein>
    <recommendedName>
        <fullName evidence="2">BHLH domain-containing protein</fullName>
    </recommendedName>
</protein>
<proteinExistence type="predicted"/>
<comment type="caution">
    <text evidence="3">The sequence shown here is derived from an EMBL/GenBank/DDBJ whole genome shotgun (WGS) entry which is preliminary data.</text>
</comment>
<sequence length="286" mass="32011">MLYSTYPRVVDSDFSPYSDTLAYQDPFDKTFMTDAYTAQPDYSVSNFFNSDPLVDQPPTSTDMLSSSFPKVRSFNPTLPATGIPAAEDQPAFQPSFYQAPFEQLPSYQPGFSLDPSYINSIEPGAFSPMSQTSRTPSVCGDGQQQEIKESPWLSPRPIKRESISRTSLEDESTSKPPQRKRGRPRIERGDTGLQSSASSSTKGQRSARLPHNQVERKYREGLNAELERLRKAVPILPQSEVAGGMGQPKPSKAMVLAGAIDYIKRIEKERDALLDELDQLKQFRRQ</sequence>
<reference evidence="3" key="1">
    <citation type="journal article" date="2020" name="Stud. Mycol.">
        <title>101 Dothideomycetes genomes: a test case for predicting lifestyles and emergence of pathogens.</title>
        <authorList>
            <person name="Haridas S."/>
            <person name="Albert R."/>
            <person name="Binder M."/>
            <person name="Bloem J."/>
            <person name="Labutti K."/>
            <person name="Salamov A."/>
            <person name="Andreopoulos B."/>
            <person name="Baker S."/>
            <person name="Barry K."/>
            <person name="Bills G."/>
            <person name="Bluhm B."/>
            <person name="Cannon C."/>
            <person name="Castanera R."/>
            <person name="Culley D."/>
            <person name="Daum C."/>
            <person name="Ezra D."/>
            <person name="Gonzalez J."/>
            <person name="Henrissat B."/>
            <person name="Kuo A."/>
            <person name="Liang C."/>
            <person name="Lipzen A."/>
            <person name="Lutzoni F."/>
            <person name="Magnuson J."/>
            <person name="Mondo S."/>
            <person name="Nolan M."/>
            <person name="Ohm R."/>
            <person name="Pangilinan J."/>
            <person name="Park H.-J."/>
            <person name="Ramirez L."/>
            <person name="Alfaro M."/>
            <person name="Sun H."/>
            <person name="Tritt A."/>
            <person name="Yoshinaga Y."/>
            <person name="Zwiers L.-H."/>
            <person name="Turgeon B."/>
            <person name="Goodwin S."/>
            <person name="Spatafora J."/>
            <person name="Crous P."/>
            <person name="Grigoriev I."/>
        </authorList>
    </citation>
    <scope>NUCLEOTIDE SEQUENCE</scope>
    <source>
        <strain evidence="3">CBS 110217</strain>
    </source>
</reference>
<dbReference type="GO" id="GO:0046983">
    <property type="term" value="F:protein dimerization activity"/>
    <property type="evidence" value="ECO:0007669"/>
    <property type="project" value="InterPro"/>
</dbReference>
<feature type="compositionally biased region" description="Polar residues" evidence="1">
    <location>
        <begin position="192"/>
        <end position="204"/>
    </location>
</feature>
<name>A0A9P4LT86_9PLEO</name>